<proteinExistence type="predicted"/>
<sequence length="80" mass="8837">MDGADGRHRNLVMTLVGHSVSDTLDYVFHIDSARRFGRTGKSTRISCRFAAHERADCRLGELDSVHGDASDEQGLCSRTD</sequence>
<comment type="caution">
    <text evidence="1">The sequence shown here is derived from an EMBL/GenBank/DDBJ whole genome shotgun (WGS) entry which is preliminary data.</text>
</comment>
<evidence type="ECO:0000313" key="2">
    <source>
        <dbReference type="Proteomes" id="UP000023435"/>
    </source>
</evidence>
<keyword evidence="2" id="KW-1185">Reference proteome</keyword>
<accession>A0A120AFF0</accession>
<evidence type="ECO:0000313" key="1">
    <source>
        <dbReference type="EMBL" id="KWS02917.1"/>
    </source>
</evidence>
<dbReference type="EMBL" id="JAJA02000001">
    <property type="protein sequence ID" value="KWS02917.1"/>
    <property type="molecule type" value="Genomic_DNA"/>
</dbReference>
<dbReference type="Proteomes" id="UP000023435">
    <property type="component" value="Unassembled WGS sequence"/>
</dbReference>
<dbReference type="AlphaFoldDB" id="A0A120AFF0"/>
<name>A0A120AFF0_9GAMM</name>
<protein>
    <submittedName>
        <fullName evidence="1">Uncharacterized protein</fullName>
    </submittedName>
</protein>
<organism evidence="1 2">
    <name type="scientific">Lysobacter capsici AZ78</name>
    <dbReference type="NCBI Taxonomy" id="1444315"/>
    <lineage>
        <taxon>Bacteria</taxon>
        <taxon>Pseudomonadati</taxon>
        <taxon>Pseudomonadota</taxon>
        <taxon>Gammaproteobacteria</taxon>
        <taxon>Lysobacterales</taxon>
        <taxon>Lysobacteraceae</taxon>
        <taxon>Lysobacter</taxon>
    </lineage>
</organism>
<gene>
    <name evidence="1" type="ORF">AZ78_0463</name>
</gene>
<reference evidence="1 2" key="1">
    <citation type="journal article" date="2014" name="Genome Announc.">
        <title>Draft Genome Sequence of Lysobacter capsici AZ78, a Bacterium Antagonistic to Plant-Pathogenic Oomycetes.</title>
        <authorList>
            <person name="Puopolo G."/>
            <person name="Sonego P."/>
            <person name="Engelen K."/>
            <person name="Pertot I."/>
        </authorList>
    </citation>
    <scope>NUCLEOTIDE SEQUENCE [LARGE SCALE GENOMIC DNA]</scope>
    <source>
        <strain evidence="1 2">AZ78</strain>
    </source>
</reference>